<feature type="transmembrane region" description="Helical" evidence="1">
    <location>
        <begin position="359"/>
        <end position="379"/>
    </location>
</feature>
<proteinExistence type="predicted"/>
<dbReference type="EMBL" id="FLQR01000001">
    <property type="protein sequence ID" value="SBS71024.1"/>
    <property type="molecule type" value="Genomic_DNA"/>
</dbReference>
<dbReference type="InterPro" id="IPR043968">
    <property type="entry name" value="SGNH"/>
</dbReference>
<dbReference type="RefSeq" id="WP_295573845.1">
    <property type="nucleotide sequence ID" value="NZ_FLQR01000001.1"/>
</dbReference>
<dbReference type="Pfam" id="PF19040">
    <property type="entry name" value="SGNH"/>
    <property type="match status" value="1"/>
</dbReference>
<accession>A0A1Y5NXB8</accession>
<keyword evidence="4" id="KW-0012">Acyltransferase</keyword>
<evidence type="ECO:0000256" key="1">
    <source>
        <dbReference type="SAM" id="Phobius"/>
    </source>
</evidence>
<feature type="transmembrane region" description="Helical" evidence="1">
    <location>
        <begin position="296"/>
        <end position="315"/>
    </location>
</feature>
<feature type="transmembrane region" description="Helical" evidence="1">
    <location>
        <begin position="145"/>
        <end position="161"/>
    </location>
</feature>
<sequence length="676" mass="71445">MTRAFFPEVQALRALAVGLVVVFHLQPALLRGGFIGVDVFFVISGYLITGHLLREQERTGTVRLRDFWAARARRILPAAITCLVVTVALCAALLPITRWGEVGVHALAAALSVLNWVLGAEAVDYFAGTDMSPFQHFWSLGVEEQFYLAWPLLVVLAWFIAARRPGRAPRRVLAVLFATAVAASFAYSVWSVSAGDAAAYFSTLARVWELGAGGLLAIVAPKLRLPAAGRTALSLGGIAVVLAGAFVIDRGDPFPGLLALVPVLGTVAVIAAGPTTGRFAPAPVFALRPVQWIGDISYSLYLWHFPPIVLFAAVVGRAPGPFASLALAACALLAAALSHRFIEQPARSNAWLRARSHRGLMFGVAATTVGCLVALSLPVSQQSAEASWLDAAQQIEATGPLGAAALVDGRSEAFVDGVMEITPAPTEAEEDMPASPRACMAEPKDARTPVCTAGDPEGEISVALVGDSHAHQLSTVLFALAGERSWDMTTYLHASCPFTTETRALEARGGSVCAAPNAETLAALLADPPDIVFVSNWASGDFVEADTGHAPGVAGYADVWGRLVDAGSEVYAFVDVPRPRRDPTAVDCVAASYERPRSCGVSRDEALFDRGVVDKAAALVPGVHVVDLTDHFCEVDFCPAVIGNVLVYRDVNHLTDTYARTLIPYVSAAIPPTAGR</sequence>
<feature type="domain" description="SGNH" evidence="3">
    <location>
        <begin position="446"/>
        <end position="665"/>
    </location>
</feature>
<dbReference type="GO" id="GO:0016747">
    <property type="term" value="F:acyltransferase activity, transferring groups other than amino-acyl groups"/>
    <property type="evidence" value="ECO:0007669"/>
    <property type="project" value="InterPro"/>
</dbReference>
<organism evidence="4">
    <name type="scientific">uncultured Microbacterium sp</name>
    <dbReference type="NCBI Taxonomy" id="191216"/>
    <lineage>
        <taxon>Bacteria</taxon>
        <taxon>Bacillati</taxon>
        <taxon>Actinomycetota</taxon>
        <taxon>Actinomycetes</taxon>
        <taxon>Micrococcales</taxon>
        <taxon>Microbacteriaceae</taxon>
        <taxon>Microbacterium</taxon>
        <taxon>environmental samples</taxon>
    </lineage>
</organism>
<evidence type="ECO:0000313" key="4">
    <source>
        <dbReference type="EMBL" id="SBS71024.1"/>
    </source>
</evidence>
<feature type="transmembrane region" description="Helical" evidence="1">
    <location>
        <begin position="12"/>
        <end position="29"/>
    </location>
</feature>
<keyword evidence="4" id="KW-0808">Transferase</keyword>
<dbReference type="InterPro" id="IPR002656">
    <property type="entry name" value="Acyl_transf_3_dom"/>
</dbReference>
<dbReference type="PANTHER" id="PTHR23028">
    <property type="entry name" value="ACETYLTRANSFERASE"/>
    <property type="match status" value="1"/>
</dbReference>
<feature type="transmembrane region" description="Helical" evidence="1">
    <location>
        <begin position="321"/>
        <end position="338"/>
    </location>
</feature>
<gene>
    <name evidence="4" type="ORF">MIPYR_10803</name>
</gene>
<feature type="transmembrane region" description="Helical" evidence="1">
    <location>
        <begin position="75"/>
        <end position="96"/>
    </location>
</feature>
<feature type="transmembrane region" description="Helical" evidence="1">
    <location>
        <begin position="254"/>
        <end position="275"/>
    </location>
</feature>
<name>A0A1Y5NXB8_9MICO</name>
<reference evidence="4" key="1">
    <citation type="submission" date="2016-03" db="EMBL/GenBank/DDBJ databases">
        <authorList>
            <person name="Ploux O."/>
        </authorList>
    </citation>
    <scope>NUCLEOTIDE SEQUENCE</scope>
    <source>
        <strain evidence="4">UC1</strain>
    </source>
</reference>
<keyword evidence="1" id="KW-1133">Transmembrane helix</keyword>
<feature type="transmembrane region" description="Helical" evidence="1">
    <location>
        <begin position="231"/>
        <end position="248"/>
    </location>
</feature>
<feature type="transmembrane region" description="Helical" evidence="1">
    <location>
        <begin position="35"/>
        <end position="54"/>
    </location>
</feature>
<evidence type="ECO:0000259" key="2">
    <source>
        <dbReference type="Pfam" id="PF01757"/>
    </source>
</evidence>
<dbReference type="PANTHER" id="PTHR23028:SF53">
    <property type="entry name" value="ACYL_TRANSF_3 DOMAIN-CONTAINING PROTEIN"/>
    <property type="match status" value="1"/>
</dbReference>
<keyword evidence="1" id="KW-0472">Membrane</keyword>
<dbReference type="GO" id="GO:0009103">
    <property type="term" value="P:lipopolysaccharide biosynthetic process"/>
    <property type="evidence" value="ECO:0007669"/>
    <property type="project" value="TreeGrafter"/>
</dbReference>
<protein>
    <submittedName>
        <fullName evidence="4">Acyltransferase domain-containing membrane protein</fullName>
    </submittedName>
</protein>
<keyword evidence="1" id="KW-0812">Transmembrane</keyword>
<feature type="transmembrane region" description="Helical" evidence="1">
    <location>
        <begin position="173"/>
        <end position="192"/>
    </location>
</feature>
<dbReference type="Pfam" id="PF01757">
    <property type="entry name" value="Acyl_transf_3"/>
    <property type="match status" value="1"/>
</dbReference>
<dbReference type="InterPro" id="IPR050879">
    <property type="entry name" value="Acyltransferase_3"/>
</dbReference>
<evidence type="ECO:0000259" key="3">
    <source>
        <dbReference type="Pfam" id="PF19040"/>
    </source>
</evidence>
<dbReference type="AlphaFoldDB" id="A0A1Y5NXB8"/>
<feature type="transmembrane region" description="Helical" evidence="1">
    <location>
        <begin position="198"/>
        <end position="219"/>
    </location>
</feature>
<dbReference type="GO" id="GO:0016020">
    <property type="term" value="C:membrane"/>
    <property type="evidence" value="ECO:0007669"/>
    <property type="project" value="TreeGrafter"/>
</dbReference>
<feature type="domain" description="Acyltransferase 3" evidence="2">
    <location>
        <begin position="8"/>
        <end position="335"/>
    </location>
</feature>